<accession>A0A9P6JXC9</accession>
<dbReference type="PRINTS" id="PR00305">
    <property type="entry name" value="1433ZETA"/>
</dbReference>
<feature type="non-terminal residue" evidence="3">
    <location>
        <position position="1"/>
    </location>
</feature>
<dbReference type="InterPro" id="IPR000308">
    <property type="entry name" value="14-3-3"/>
</dbReference>
<dbReference type="InterPro" id="IPR036815">
    <property type="entry name" value="14-3-3_dom_sf"/>
</dbReference>
<feature type="non-terminal residue" evidence="3">
    <location>
        <position position="98"/>
    </location>
</feature>
<organism evidence="3 4">
    <name type="scientific">Lunasporangiospora selenospora</name>
    <dbReference type="NCBI Taxonomy" id="979761"/>
    <lineage>
        <taxon>Eukaryota</taxon>
        <taxon>Fungi</taxon>
        <taxon>Fungi incertae sedis</taxon>
        <taxon>Mucoromycota</taxon>
        <taxon>Mortierellomycotina</taxon>
        <taxon>Mortierellomycetes</taxon>
        <taxon>Mortierellales</taxon>
        <taxon>Mortierellaceae</taxon>
        <taxon>Lunasporangiospora</taxon>
    </lineage>
</organism>
<dbReference type="OrthoDB" id="10260625at2759"/>
<dbReference type="AlphaFoldDB" id="A0A9P6JXC9"/>
<dbReference type="EMBL" id="JAABOA010007984">
    <property type="protein sequence ID" value="KAF9536570.1"/>
    <property type="molecule type" value="Genomic_DNA"/>
</dbReference>
<dbReference type="PANTHER" id="PTHR18860">
    <property type="entry name" value="14-3-3 PROTEIN"/>
    <property type="match status" value="1"/>
</dbReference>
<dbReference type="Gene3D" id="1.20.190.20">
    <property type="entry name" value="14-3-3 domain"/>
    <property type="match status" value="1"/>
</dbReference>
<feature type="domain" description="14-3-3" evidence="2">
    <location>
        <begin position="1"/>
        <end position="98"/>
    </location>
</feature>
<keyword evidence="4" id="KW-1185">Reference proteome</keyword>
<protein>
    <submittedName>
        <fullName evidence="3">14-3-3 protein</fullName>
    </submittedName>
</protein>
<dbReference type="InterPro" id="IPR023410">
    <property type="entry name" value="14-3-3_domain"/>
</dbReference>
<evidence type="ECO:0000256" key="1">
    <source>
        <dbReference type="ARBA" id="ARBA00006141"/>
    </source>
</evidence>
<evidence type="ECO:0000259" key="2">
    <source>
        <dbReference type="SMART" id="SM00101"/>
    </source>
</evidence>
<dbReference type="SMART" id="SM00101">
    <property type="entry name" value="14_3_3"/>
    <property type="match status" value="1"/>
</dbReference>
<comment type="similarity">
    <text evidence="1">Belongs to the 14-3-3 family.</text>
</comment>
<comment type="caution">
    <text evidence="3">The sequence shown here is derived from an EMBL/GenBank/DDBJ whole genome shotgun (WGS) entry which is preliminary data.</text>
</comment>
<dbReference type="Proteomes" id="UP000780801">
    <property type="component" value="Unassembled WGS sequence"/>
</dbReference>
<gene>
    <name evidence="3" type="primary">BMH1_2</name>
    <name evidence="3" type="ORF">BGW38_010157</name>
</gene>
<dbReference type="Pfam" id="PF00244">
    <property type="entry name" value="14-3-3"/>
    <property type="match status" value="1"/>
</dbReference>
<evidence type="ECO:0000313" key="4">
    <source>
        <dbReference type="Proteomes" id="UP000780801"/>
    </source>
</evidence>
<reference evidence="3" key="1">
    <citation type="journal article" date="2020" name="Fungal Divers.">
        <title>Resolving the Mortierellaceae phylogeny through synthesis of multi-gene phylogenetics and phylogenomics.</title>
        <authorList>
            <person name="Vandepol N."/>
            <person name="Liber J."/>
            <person name="Desiro A."/>
            <person name="Na H."/>
            <person name="Kennedy M."/>
            <person name="Barry K."/>
            <person name="Grigoriev I.V."/>
            <person name="Miller A.N."/>
            <person name="O'Donnell K."/>
            <person name="Stajich J.E."/>
            <person name="Bonito G."/>
        </authorList>
    </citation>
    <scope>NUCLEOTIDE SEQUENCE</scope>
    <source>
        <strain evidence="3">KOD1015</strain>
    </source>
</reference>
<name>A0A9P6JXC9_9FUNG</name>
<dbReference type="SUPFAM" id="SSF48445">
    <property type="entry name" value="14-3-3 protein"/>
    <property type="match status" value="1"/>
</dbReference>
<proteinExistence type="inferred from homology"/>
<evidence type="ECO:0000313" key="3">
    <source>
        <dbReference type="EMBL" id="KAF9536570.1"/>
    </source>
</evidence>
<sequence>MVDVMKRIAMQGQKEASKDADAHVAIAKSCRAAIEKELTGICEDVLAVLTDHLLKHADGGESKVFYYKMKGDYFRYLAEFSEDDKRKEAANDSLEAYK</sequence>